<name>A0ABZ0GNW2_9GAMM</name>
<protein>
    <recommendedName>
        <fullName evidence="5">Peptidyl-prolyl cis-trans isomerase</fullName>
        <shortName evidence="5">PPIase</shortName>
        <ecNumber evidence="5">5.2.1.8</ecNumber>
    </recommendedName>
</protein>
<dbReference type="InterPro" id="IPR044665">
    <property type="entry name" value="E_coli_cyclophilin_A-like"/>
</dbReference>
<gene>
    <name evidence="7" type="ORF">RI844_19920</name>
</gene>
<dbReference type="PRINTS" id="PR00153">
    <property type="entry name" value="CSAPPISMRASE"/>
</dbReference>
<comment type="similarity">
    <text evidence="2 5">Belongs to the cyclophilin-type PPIase family.</text>
</comment>
<dbReference type="Pfam" id="PF00160">
    <property type="entry name" value="Pro_isomerase"/>
    <property type="match status" value="1"/>
</dbReference>
<evidence type="ECO:0000256" key="5">
    <source>
        <dbReference type="RuleBase" id="RU363019"/>
    </source>
</evidence>
<dbReference type="PROSITE" id="PS00170">
    <property type="entry name" value="CSA_PPIASE_1"/>
    <property type="match status" value="1"/>
</dbReference>
<dbReference type="InterPro" id="IPR002130">
    <property type="entry name" value="Cyclophilin-type_PPIase_dom"/>
</dbReference>
<reference evidence="7 8" key="1">
    <citation type="submission" date="2023-09" db="EMBL/GenBank/DDBJ databases">
        <authorList>
            <person name="Qi X."/>
        </authorList>
    </citation>
    <scope>NUCLEOTIDE SEQUENCE [LARGE SCALE GENOMIC DNA]</scope>
    <source>
        <strain evidence="7 8">S1-1</strain>
    </source>
</reference>
<evidence type="ECO:0000259" key="6">
    <source>
        <dbReference type="PROSITE" id="PS50072"/>
    </source>
</evidence>
<dbReference type="Proteomes" id="UP001301442">
    <property type="component" value="Chromosome"/>
</dbReference>
<dbReference type="InterPro" id="IPR029000">
    <property type="entry name" value="Cyclophilin-like_dom_sf"/>
</dbReference>
<comment type="catalytic activity">
    <reaction evidence="5">
        <text>[protein]-peptidylproline (omega=180) = [protein]-peptidylproline (omega=0)</text>
        <dbReference type="Rhea" id="RHEA:16237"/>
        <dbReference type="Rhea" id="RHEA-COMP:10747"/>
        <dbReference type="Rhea" id="RHEA-COMP:10748"/>
        <dbReference type="ChEBI" id="CHEBI:83833"/>
        <dbReference type="ChEBI" id="CHEBI:83834"/>
        <dbReference type="EC" id="5.2.1.8"/>
    </reaction>
</comment>
<dbReference type="EC" id="5.2.1.8" evidence="5"/>
<dbReference type="InterPro" id="IPR024936">
    <property type="entry name" value="Cyclophilin-type_PPIase"/>
</dbReference>
<evidence type="ECO:0000256" key="4">
    <source>
        <dbReference type="ARBA" id="ARBA00023235"/>
    </source>
</evidence>
<accession>A0ABZ0GNW2</accession>
<evidence type="ECO:0000256" key="3">
    <source>
        <dbReference type="ARBA" id="ARBA00023110"/>
    </source>
</evidence>
<keyword evidence="3 5" id="KW-0697">Rotamase</keyword>
<dbReference type="PANTHER" id="PTHR43246">
    <property type="entry name" value="PEPTIDYL-PROLYL CIS-TRANS ISOMERASE CYP38, CHLOROPLASTIC"/>
    <property type="match status" value="1"/>
</dbReference>
<keyword evidence="4 5" id="KW-0413">Isomerase</keyword>
<dbReference type="InterPro" id="IPR020892">
    <property type="entry name" value="Cyclophilin-type_PPIase_CS"/>
</dbReference>
<evidence type="ECO:0000313" key="8">
    <source>
        <dbReference type="Proteomes" id="UP001301442"/>
    </source>
</evidence>
<dbReference type="Gene3D" id="2.40.100.10">
    <property type="entry name" value="Cyclophilin-like"/>
    <property type="match status" value="1"/>
</dbReference>
<dbReference type="EMBL" id="CP136600">
    <property type="protein sequence ID" value="WOH37604.1"/>
    <property type="molecule type" value="Genomic_DNA"/>
</dbReference>
<dbReference type="SUPFAM" id="SSF50891">
    <property type="entry name" value="Cyclophilin-like"/>
    <property type="match status" value="1"/>
</dbReference>
<evidence type="ECO:0000256" key="2">
    <source>
        <dbReference type="ARBA" id="ARBA00007365"/>
    </source>
</evidence>
<dbReference type="RefSeq" id="WP_348396391.1">
    <property type="nucleotide sequence ID" value="NZ_CP136600.1"/>
</dbReference>
<dbReference type="CDD" id="cd01920">
    <property type="entry name" value="cyclophilin_EcCYP_like"/>
    <property type="match status" value="1"/>
</dbReference>
<feature type="domain" description="PPIase cyclophilin-type" evidence="6">
    <location>
        <begin position="1"/>
        <end position="162"/>
    </location>
</feature>
<keyword evidence="8" id="KW-1185">Reference proteome</keyword>
<organism evidence="7 8">
    <name type="scientific">Thalassotalea fonticola</name>
    <dbReference type="NCBI Taxonomy" id="3065649"/>
    <lineage>
        <taxon>Bacteria</taxon>
        <taxon>Pseudomonadati</taxon>
        <taxon>Pseudomonadota</taxon>
        <taxon>Gammaproteobacteria</taxon>
        <taxon>Alteromonadales</taxon>
        <taxon>Colwelliaceae</taxon>
        <taxon>Thalassotalea</taxon>
    </lineage>
</organism>
<comment type="function">
    <text evidence="1 5">PPIases accelerate the folding of proteins. It catalyzes the cis-trans isomerization of proline imidic peptide bonds in oligopeptides.</text>
</comment>
<sequence>MITFKTNLGDIKIELDFDNAPKTAANFKQYCEDGFYNGTIFHRVIKGFMAQGGGFESGMSEKTTRGAIDNEANNGLSNTRGSLAMARTQDPHSASAQFFINLVDNNFLDFKNESVQGWGYCVFANVVEGMDIVDKMTLVTTGRTGYHDDVPQEDITIESVEVA</sequence>
<evidence type="ECO:0000256" key="1">
    <source>
        <dbReference type="ARBA" id="ARBA00002388"/>
    </source>
</evidence>
<dbReference type="PIRSF" id="PIRSF001467">
    <property type="entry name" value="Peptidylpro_ismrse"/>
    <property type="match status" value="1"/>
</dbReference>
<proteinExistence type="inferred from homology"/>
<evidence type="ECO:0000313" key="7">
    <source>
        <dbReference type="EMBL" id="WOH37604.1"/>
    </source>
</evidence>
<dbReference type="PROSITE" id="PS50072">
    <property type="entry name" value="CSA_PPIASE_2"/>
    <property type="match status" value="1"/>
</dbReference>
<dbReference type="GO" id="GO:0003755">
    <property type="term" value="F:peptidyl-prolyl cis-trans isomerase activity"/>
    <property type="evidence" value="ECO:0007669"/>
    <property type="project" value="UniProtKB-EC"/>
</dbReference>